<dbReference type="InterPro" id="IPR015943">
    <property type="entry name" value="WD40/YVTN_repeat-like_dom_sf"/>
</dbReference>
<dbReference type="Proteomes" id="UP001177120">
    <property type="component" value="Unassembled WGS sequence"/>
</dbReference>
<dbReference type="InterPro" id="IPR002860">
    <property type="entry name" value="BNR_rpt"/>
</dbReference>
<dbReference type="PANTHER" id="PTHR43739">
    <property type="entry name" value="XYLOGLUCANASE (EUROFUNG)"/>
    <property type="match status" value="1"/>
</dbReference>
<dbReference type="GO" id="GO:0016787">
    <property type="term" value="F:hydrolase activity"/>
    <property type="evidence" value="ECO:0007669"/>
    <property type="project" value="UniProtKB-KW"/>
</dbReference>
<dbReference type="Pfam" id="PF02012">
    <property type="entry name" value="BNR"/>
    <property type="match status" value="1"/>
</dbReference>
<dbReference type="CDD" id="cd15482">
    <property type="entry name" value="Sialidase_non-viral"/>
    <property type="match status" value="2"/>
</dbReference>
<reference evidence="1" key="1">
    <citation type="journal article" date="2024" name="Int. J. Syst. Evol. Microbiol.">
        <title>Polycladomyces zharkentensis sp. nov., a novel thermophilic cellulose- and starch-degrading member of the Bacillota from a geothermal aquifer in Kazakhstan.</title>
        <authorList>
            <person name="Mashzhan A."/>
            <person name="Kistaubayeva A."/>
            <person name="Javier-Lopez R."/>
            <person name="Bissenova U."/>
            <person name="Bissenbay A."/>
            <person name="Birkeland N.K."/>
        </authorList>
    </citation>
    <scope>NUCLEOTIDE SEQUENCE</scope>
    <source>
        <strain evidence="1">ZKZ2T</strain>
    </source>
</reference>
<protein>
    <submittedName>
        <fullName evidence="1">Glycosyl hydrolase</fullName>
    </submittedName>
</protein>
<gene>
    <name evidence="1" type="ORF">JQC72_00930</name>
</gene>
<evidence type="ECO:0000313" key="1">
    <source>
        <dbReference type="EMBL" id="MBN2908087.1"/>
    </source>
</evidence>
<organism evidence="1 2">
    <name type="scientific">Polycladomyces zharkentensis</name>
    <dbReference type="NCBI Taxonomy" id="2807616"/>
    <lineage>
        <taxon>Bacteria</taxon>
        <taxon>Bacillati</taxon>
        <taxon>Bacillota</taxon>
        <taxon>Bacilli</taxon>
        <taxon>Bacillales</taxon>
        <taxon>Thermoactinomycetaceae</taxon>
        <taxon>Polycladomyces</taxon>
    </lineage>
</organism>
<comment type="caution">
    <text evidence="1">The sequence shown here is derived from an EMBL/GenBank/DDBJ whole genome shotgun (WGS) entry which is preliminary data.</text>
</comment>
<keyword evidence="2" id="KW-1185">Reference proteome</keyword>
<name>A0ABS2WEX6_9BACL</name>
<evidence type="ECO:0000313" key="2">
    <source>
        <dbReference type="Proteomes" id="UP001177120"/>
    </source>
</evidence>
<proteinExistence type="predicted"/>
<dbReference type="SUPFAM" id="SSF110296">
    <property type="entry name" value="Oligoxyloglucan reducing end-specific cellobiohydrolase"/>
    <property type="match status" value="1"/>
</dbReference>
<keyword evidence="1" id="KW-0378">Hydrolase</keyword>
<dbReference type="InterPro" id="IPR052025">
    <property type="entry name" value="Xyloglucanase_GH74"/>
</dbReference>
<dbReference type="PANTHER" id="PTHR43739:SF5">
    <property type="entry name" value="EXO-ALPHA-SIALIDASE"/>
    <property type="match status" value="1"/>
</dbReference>
<dbReference type="EMBL" id="JAFHAP010000002">
    <property type="protein sequence ID" value="MBN2908087.1"/>
    <property type="molecule type" value="Genomic_DNA"/>
</dbReference>
<accession>A0ABS2WEX6</accession>
<dbReference type="Gene3D" id="2.130.10.10">
    <property type="entry name" value="YVTN repeat-like/Quinoprotein amine dehydrogenase"/>
    <property type="match status" value="1"/>
</dbReference>
<sequence>MRRLFLCMERELVIWDGKKVQYHFQGMQPTSIASDPFHPGRLYCGTFGRGLWLSDDDGDSWRPTGDIGNYFEPFRGEGIHHAAITAVAVSPTQKSGDYGVVYAGTEPSALFYSTDGGKTWNEYKEIRLLPSTPTWAFPPRPHTSHIRWITPDPNQKNRMFVSIEAGAVIRTLDNGETWEDKKFGGPLDAHTLLMHPRAADRLYAACGDGVRTPGRGYMESRDGGNTWTAAGEGLEHHYLYGMAVDARDPDVVLVSASPGPFEAHHSHRPISYIYRKEGDSPWERVSDGLPPAEGTIISMLDATQQEPHEFYALNNKGVYRSVDRGKTWSRVEIPWKEEYLRQHPHAILVLE</sequence>
<dbReference type="RefSeq" id="WP_205492251.1">
    <property type="nucleotide sequence ID" value="NZ_JAFHAP010000002.1"/>
</dbReference>